<keyword evidence="2 9" id="KW-0436">Ligase</keyword>
<dbReference type="EC" id="6.1.1.9" evidence="1"/>
<evidence type="ECO:0000256" key="1">
    <source>
        <dbReference type="ARBA" id="ARBA00013169"/>
    </source>
</evidence>
<evidence type="ECO:0000256" key="7">
    <source>
        <dbReference type="ARBA" id="ARBA00029936"/>
    </source>
</evidence>
<dbReference type="InterPro" id="IPR009008">
    <property type="entry name" value="Val/Leu/Ile-tRNA-synth_edit"/>
</dbReference>
<keyword evidence="5" id="KW-0648">Protein biosynthesis</keyword>
<organism evidence="9 10">
    <name type="scientific">Enterocloster hominis</name>
    <name type="common">ex Hitch et al. 2024</name>
    <dbReference type="NCBI Taxonomy" id="1917870"/>
    <lineage>
        <taxon>Bacteria</taxon>
        <taxon>Bacillati</taxon>
        <taxon>Bacillota</taxon>
        <taxon>Clostridia</taxon>
        <taxon>Lachnospirales</taxon>
        <taxon>Lachnospiraceae</taxon>
        <taxon>Enterocloster</taxon>
    </lineage>
</organism>
<keyword evidence="6" id="KW-0030">Aminoacyl-tRNA synthetase</keyword>
<keyword evidence="3" id="KW-0547">Nucleotide-binding</keyword>
<reference evidence="9 10" key="1">
    <citation type="submission" date="2024-03" db="EMBL/GenBank/DDBJ databases">
        <title>Human intestinal bacterial collection.</title>
        <authorList>
            <person name="Pauvert C."/>
            <person name="Hitch T.C.A."/>
            <person name="Clavel T."/>
        </authorList>
    </citation>
    <scope>NUCLEOTIDE SEQUENCE [LARGE SCALE GENOMIC DNA]</scope>
    <source>
        <strain evidence="9 10">CLA-SR-H021</strain>
    </source>
</reference>
<evidence type="ECO:0000259" key="8">
    <source>
        <dbReference type="Pfam" id="PF00133"/>
    </source>
</evidence>
<feature type="domain" description="Aminoacyl-tRNA synthetase class Ia" evidence="8">
    <location>
        <begin position="17"/>
        <end position="196"/>
    </location>
</feature>
<dbReference type="Gene3D" id="3.40.50.620">
    <property type="entry name" value="HUPs"/>
    <property type="match status" value="1"/>
</dbReference>
<comment type="caution">
    <text evidence="9">The sequence shown here is derived from an EMBL/GenBank/DDBJ whole genome shotgun (WGS) entry which is preliminary data.</text>
</comment>
<keyword evidence="4" id="KW-0067">ATP-binding</keyword>
<dbReference type="Proteomes" id="UP001454086">
    <property type="component" value="Unassembled WGS sequence"/>
</dbReference>
<evidence type="ECO:0000256" key="6">
    <source>
        <dbReference type="ARBA" id="ARBA00023146"/>
    </source>
</evidence>
<dbReference type="PANTHER" id="PTHR11946:SF93">
    <property type="entry name" value="VALINE--TRNA LIGASE, CHLOROPLASTIC_MITOCHONDRIAL 2"/>
    <property type="match status" value="1"/>
</dbReference>
<dbReference type="PROSITE" id="PS00178">
    <property type="entry name" value="AA_TRNA_LIGASE_I"/>
    <property type="match status" value="1"/>
</dbReference>
<dbReference type="InterPro" id="IPR002303">
    <property type="entry name" value="Valyl-tRNA_ligase"/>
</dbReference>
<evidence type="ECO:0000313" key="9">
    <source>
        <dbReference type="EMBL" id="MEQ2429304.1"/>
    </source>
</evidence>
<keyword evidence="10" id="KW-1185">Reference proteome</keyword>
<dbReference type="Gene3D" id="3.90.740.10">
    <property type="entry name" value="Valyl/Leucyl/Isoleucyl-tRNA synthetase, editing domain"/>
    <property type="match status" value="1"/>
</dbReference>
<accession>A0ABV1DG04</accession>
<dbReference type="PANTHER" id="PTHR11946">
    <property type="entry name" value="VALYL-TRNA SYNTHETASES"/>
    <property type="match status" value="1"/>
</dbReference>
<evidence type="ECO:0000256" key="2">
    <source>
        <dbReference type="ARBA" id="ARBA00022598"/>
    </source>
</evidence>
<dbReference type="GO" id="GO:0016874">
    <property type="term" value="F:ligase activity"/>
    <property type="evidence" value="ECO:0007669"/>
    <property type="project" value="UniProtKB-KW"/>
</dbReference>
<dbReference type="EMBL" id="JBBMFM010000343">
    <property type="protein sequence ID" value="MEQ2429304.1"/>
    <property type="molecule type" value="Genomic_DNA"/>
</dbReference>
<evidence type="ECO:0000313" key="10">
    <source>
        <dbReference type="Proteomes" id="UP001454086"/>
    </source>
</evidence>
<dbReference type="InterPro" id="IPR001412">
    <property type="entry name" value="aa-tRNA-synth_I_CS"/>
</dbReference>
<evidence type="ECO:0000256" key="4">
    <source>
        <dbReference type="ARBA" id="ARBA00022840"/>
    </source>
</evidence>
<dbReference type="InterPro" id="IPR002300">
    <property type="entry name" value="aa-tRNA-synth_Ia"/>
</dbReference>
<protein>
    <recommendedName>
        <fullName evidence="1">valine--tRNA ligase</fullName>
        <ecNumber evidence="1">6.1.1.9</ecNumber>
    </recommendedName>
    <alternativeName>
        <fullName evidence="7">Valyl-tRNA synthetase</fullName>
    </alternativeName>
</protein>
<dbReference type="InterPro" id="IPR014729">
    <property type="entry name" value="Rossmann-like_a/b/a_fold"/>
</dbReference>
<name>A0ABV1DG04_9FIRM</name>
<evidence type="ECO:0000256" key="3">
    <source>
        <dbReference type="ARBA" id="ARBA00022741"/>
    </source>
</evidence>
<feature type="non-terminal residue" evidence="9">
    <location>
        <position position="257"/>
    </location>
</feature>
<dbReference type="SUPFAM" id="SSF52374">
    <property type="entry name" value="Nucleotidylyl transferase"/>
    <property type="match status" value="1"/>
</dbReference>
<proteinExistence type="predicted"/>
<dbReference type="Pfam" id="PF00133">
    <property type="entry name" value="tRNA-synt_1"/>
    <property type="match status" value="1"/>
</dbReference>
<dbReference type="SUPFAM" id="SSF50677">
    <property type="entry name" value="ValRS/IleRS/LeuRS editing domain"/>
    <property type="match status" value="1"/>
</dbReference>
<sequence length="257" mass="29806">MKELEKTYNPADIEDRLYEKWLKGKYFHAEVNRSKKPFTIVMPPPNITGQLHMGHALDNTMQDILIRYKRMQGYEALWQPGTDHAAIATEVKVIDKLKKEGIDKADLGRDGFLKECWKWRDEYGTRIVKQLHKLGSSADWDRERFTMDEGCSDAVLEVFVKLYEKGYIYKGSRIINWCPVCQTSISDAEVEHVEQDGFFWHINYPVAGEPGRFVEIATTRPETMLGDTAVAVNPEDERYQDIVGKMLELPLTDRQDR</sequence>
<gene>
    <name evidence="9" type="ORF">WMQ36_30510</name>
</gene>
<evidence type="ECO:0000256" key="5">
    <source>
        <dbReference type="ARBA" id="ARBA00022917"/>
    </source>
</evidence>
<dbReference type="PRINTS" id="PR00986">
    <property type="entry name" value="TRNASYNTHVAL"/>
</dbReference>
<dbReference type="RefSeq" id="WP_349119718.1">
    <property type="nucleotide sequence ID" value="NZ_JBBMFM010000343.1"/>
</dbReference>